<proteinExistence type="predicted"/>
<dbReference type="InterPro" id="IPR012337">
    <property type="entry name" value="RNaseH-like_sf"/>
</dbReference>
<sequence>MRKPAVKLINEVETRWNSAFLMLQWLYGERQAVGASLRTDISPLHPQEFEAIEKVLCVVSPFQQATLELSEEKHVSGSKVIPLMKMSSILYRENKSG</sequence>
<dbReference type="SUPFAM" id="SSF53098">
    <property type="entry name" value="Ribonuclease H-like"/>
    <property type="match status" value="1"/>
</dbReference>
<dbReference type="EMBL" id="JAYMGO010000022">
    <property type="protein sequence ID" value="KAL1251178.1"/>
    <property type="molecule type" value="Genomic_DNA"/>
</dbReference>
<evidence type="ECO:0000313" key="2">
    <source>
        <dbReference type="Proteomes" id="UP001558613"/>
    </source>
</evidence>
<name>A0ABR3LI65_9TELE</name>
<comment type="caution">
    <text evidence="1">The sequence shown here is derived from an EMBL/GenBank/DDBJ whole genome shotgun (WGS) entry which is preliminary data.</text>
</comment>
<protein>
    <submittedName>
        <fullName evidence="1">Uncharacterized protein</fullName>
    </submittedName>
</protein>
<accession>A0ABR3LI65</accession>
<dbReference type="Proteomes" id="UP001558613">
    <property type="component" value="Unassembled WGS sequence"/>
</dbReference>
<evidence type="ECO:0000313" key="1">
    <source>
        <dbReference type="EMBL" id="KAL1251178.1"/>
    </source>
</evidence>
<organism evidence="1 2">
    <name type="scientific">Cirrhinus molitorella</name>
    <name type="common">mud carp</name>
    <dbReference type="NCBI Taxonomy" id="172907"/>
    <lineage>
        <taxon>Eukaryota</taxon>
        <taxon>Metazoa</taxon>
        <taxon>Chordata</taxon>
        <taxon>Craniata</taxon>
        <taxon>Vertebrata</taxon>
        <taxon>Euteleostomi</taxon>
        <taxon>Actinopterygii</taxon>
        <taxon>Neopterygii</taxon>
        <taxon>Teleostei</taxon>
        <taxon>Ostariophysi</taxon>
        <taxon>Cypriniformes</taxon>
        <taxon>Cyprinidae</taxon>
        <taxon>Labeoninae</taxon>
        <taxon>Labeonini</taxon>
        <taxon>Cirrhinus</taxon>
    </lineage>
</organism>
<reference evidence="1 2" key="1">
    <citation type="submission" date="2023-09" db="EMBL/GenBank/DDBJ databases">
        <authorList>
            <person name="Wang M."/>
        </authorList>
    </citation>
    <scope>NUCLEOTIDE SEQUENCE [LARGE SCALE GENOMIC DNA]</scope>
    <source>
        <strain evidence="1">GT-2023</strain>
        <tissue evidence="1">Liver</tissue>
    </source>
</reference>
<gene>
    <name evidence="1" type="ORF">QQF64_018974</name>
</gene>
<keyword evidence="2" id="KW-1185">Reference proteome</keyword>